<dbReference type="HOGENOM" id="CLU_3304978_0_0_9"/>
<dbReference type="Proteomes" id="UP000002651">
    <property type="component" value="Chromosome"/>
</dbReference>
<protein>
    <submittedName>
        <fullName evidence="1">Uncharacterized protein</fullName>
    </submittedName>
</protein>
<proteinExistence type="predicted"/>
<evidence type="ECO:0000313" key="2">
    <source>
        <dbReference type="Proteomes" id="UP000002651"/>
    </source>
</evidence>
<gene>
    <name evidence="1" type="ordered locus">GYO_0734</name>
</gene>
<dbReference type="EMBL" id="CP002905">
    <property type="protein sequence ID" value="AEP85432.1"/>
    <property type="molecule type" value="Genomic_DNA"/>
</dbReference>
<dbReference type="STRING" id="1052585.GYO_0734"/>
<dbReference type="KEGG" id="bst:GYO_0734"/>
<keyword evidence="2" id="KW-1185">Reference proteome</keyword>
<organism evidence="1 2">
    <name type="scientific">Bacillus spizizenii (strain DSM 15029 / JCM 12233 / NBRC 101239 / NRRL B-23049 / TU-B-10)</name>
    <name type="common">Bacillus subtilis subsp. spizizenii</name>
    <dbReference type="NCBI Taxonomy" id="1052585"/>
    <lineage>
        <taxon>Bacteria</taxon>
        <taxon>Bacillati</taxon>
        <taxon>Bacillota</taxon>
        <taxon>Bacilli</taxon>
        <taxon>Bacillales</taxon>
        <taxon>Bacillaceae</taxon>
        <taxon>Bacillus</taxon>
    </lineage>
</organism>
<dbReference type="AlphaFoldDB" id="G4NW92"/>
<evidence type="ECO:0000313" key="1">
    <source>
        <dbReference type="EMBL" id="AEP85432.1"/>
    </source>
</evidence>
<reference evidence="1 2" key="1">
    <citation type="journal article" date="2012" name="J. Bacteriol.">
        <title>Whole-genome sequences of Bacillus subtilis and close relatives.</title>
        <authorList>
            <person name="Earl A.M."/>
            <person name="Eppinger M."/>
            <person name="Fricke W.F."/>
            <person name="Rosovitz M.J."/>
            <person name="Rasko D.A."/>
            <person name="Daugherty S."/>
            <person name="Losick R."/>
            <person name="Kolter R."/>
            <person name="Ravel J."/>
        </authorList>
    </citation>
    <scope>NUCLEOTIDE SEQUENCE [LARGE SCALE GENOMIC DNA]</scope>
    <source>
        <strain evidence="2">DSM 15029 / JCM 12233 / NBRC 101239 / NRRL B-23049 / TU-B-10</strain>
    </source>
</reference>
<sequence length="39" mass="4763">MVTFLRLPYMEVEYQTFNNNMIIFSLSTTFLENQIKQKE</sequence>
<accession>G4NW92</accession>
<name>G4NW92_BACS4</name>